<dbReference type="EMBL" id="CAAALY010294455">
    <property type="protein sequence ID" value="VEL44314.1"/>
    <property type="molecule type" value="Genomic_DNA"/>
</dbReference>
<feature type="region of interest" description="Disordered" evidence="1">
    <location>
        <begin position="55"/>
        <end position="88"/>
    </location>
</feature>
<reference evidence="2" key="1">
    <citation type="submission" date="2018-11" db="EMBL/GenBank/DDBJ databases">
        <authorList>
            <consortium name="Pathogen Informatics"/>
        </authorList>
    </citation>
    <scope>NUCLEOTIDE SEQUENCE</scope>
</reference>
<name>A0A3S5ASM3_9PLAT</name>
<feature type="region of interest" description="Disordered" evidence="1">
    <location>
        <begin position="106"/>
        <end position="130"/>
    </location>
</feature>
<dbReference type="Proteomes" id="UP000784294">
    <property type="component" value="Unassembled WGS sequence"/>
</dbReference>
<accession>A0A3S5ASM3</accession>
<protein>
    <submittedName>
        <fullName evidence="2">Uncharacterized protein</fullName>
    </submittedName>
</protein>
<evidence type="ECO:0000313" key="2">
    <source>
        <dbReference type="EMBL" id="VEL44314.1"/>
    </source>
</evidence>
<gene>
    <name evidence="2" type="ORF">PXEA_LOCUS37754</name>
</gene>
<feature type="region of interest" description="Disordered" evidence="1">
    <location>
        <begin position="161"/>
        <end position="202"/>
    </location>
</feature>
<keyword evidence="3" id="KW-1185">Reference proteome</keyword>
<evidence type="ECO:0000313" key="3">
    <source>
        <dbReference type="Proteomes" id="UP000784294"/>
    </source>
</evidence>
<organism evidence="2 3">
    <name type="scientific">Protopolystoma xenopodis</name>
    <dbReference type="NCBI Taxonomy" id="117903"/>
    <lineage>
        <taxon>Eukaryota</taxon>
        <taxon>Metazoa</taxon>
        <taxon>Spiralia</taxon>
        <taxon>Lophotrochozoa</taxon>
        <taxon>Platyhelminthes</taxon>
        <taxon>Monogenea</taxon>
        <taxon>Polyopisthocotylea</taxon>
        <taxon>Polystomatidea</taxon>
        <taxon>Polystomatidae</taxon>
        <taxon>Protopolystoma</taxon>
    </lineage>
</organism>
<dbReference type="AlphaFoldDB" id="A0A3S5ASM3"/>
<evidence type="ECO:0000256" key="1">
    <source>
        <dbReference type="SAM" id="MobiDB-lite"/>
    </source>
</evidence>
<proteinExistence type="predicted"/>
<comment type="caution">
    <text evidence="2">The sequence shown here is derived from an EMBL/GenBank/DDBJ whole genome shotgun (WGS) entry which is preliminary data.</text>
</comment>
<sequence>MGNRGSGLPPFGTWKGHLESASSALARLGWIQKQTLVILEQGAWVREDEFFDVSLPSSVDRGQPATKPPAGNQEEDPRGSRYRRGMAPGSRIWRPIDCALRPTRPRLHRNDAEPKGAQAHRHKSTSQRWASQRRQLVCDLTVSSSQKTQKTELVGNELFDSERRGNWPTGAGLAACRRRGDRSKWSPRQPYEVPGDAGTVDR</sequence>